<accession>A0ABP0NXR5</accession>
<comment type="caution">
    <text evidence="2">The sequence shown here is derived from an EMBL/GenBank/DDBJ whole genome shotgun (WGS) entry which is preliminary data.</text>
</comment>
<evidence type="ECO:0000313" key="3">
    <source>
        <dbReference type="Proteomes" id="UP001642464"/>
    </source>
</evidence>
<organism evidence="2 3">
    <name type="scientific">Durusdinium trenchii</name>
    <dbReference type="NCBI Taxonomy" id="1381693"/>
    <lineage>
        <taxon>Eukaryota</taxon>
        <taxon>Sar</taxon>
        <taxon>Alveolata</taxon>
        <taxon>Dinophyceae</taxon>
        <taxon>Suessiales</taxon>
        <taxon>Symbiodiniaceae</taxon>
        <taxon>Durusdinium</taxon>
    </lineage>
</organism>
<sequence>MGPQPLRQSCLEGHKLFDTHIGWTFCGWCESLKHCRWHLANFGVYLAVYLASCCGLRPERRWYMFLACLFYGLLRKVSEFHGLQINRAAMVRMLLILTLAALLLPTPLWTAAAQRLEAFRWDASPLGRCLAHSPSSIESVDEVLAQKPKDASCMHLRRRRKDLSGEKVSARDVCLFPALRKDEDGVLRNTSSALILPWKRFFSDVLWRWDAAKSPYLSSLRVLSDFVRCADGRTLLTLAAFEADFNALAALQRKGFGNLLAHDGFGRNALTAFACDGLTHLIRMGTAWAPSKLSHVIAQGHDFFNSTLPEKEWWTWPDELGWTYSQCMKISSGLENVQQLLRLGPYFGRPGKPNEPYLLEGEESILATMMVMWEEWVTKEEFYSSISSAMLAQSRGLSIVHLRGGIVRCGKYWASSCEECAHTGESACDQDCHWVNGACKAKSSFQPIAVRCGGHYAASCTECPQGHGEMWCNGECVWIGGTEECVPAAESVSCGLHRAVSCKGCPQGHGELWCNGDCHWVKGSCVRFVATCEPPPKEARSRISIA</sequence>
<evidence type="ECO:0000313" key="2">
    <source>
        <dbReference type="EMBL" id="CAK9067517.1"/>
    </source>
</evidence>
<keyword evidence="1" id="KW-1133">Transmembrane helix</keyword>
<feature type="transmembrane region" description="Helical" evidence="1">
    <location>
        <begin position="90"/>
        <end position="109"/>
    </location>
</feature>
<dbReference type="EMBL" id="CAXAMM010031112">
    <property type="protein sequence ID" value="CAK9067517.1"/>
    <property type="molecule type" value="Genomic_DNA"/>
</dbReference>
<name>A0ABP0NXR5_9DINO</name>
<dbReference type="Proteomes" id="UP001642464">
    <property type="component" value="Unassembled WGS sequence"/>
</dbReference>
<proteinExistence type="predicted"/>
<keyword evidence="1" id="KW-0812">Transmembrane</keyword>
<gene>
    <name evidence="2" type="ORF">SCF082_LOCUS34160</name>
</gene>
<keyword evidence="1" id="KW-0472">Membrane</keyword>
<keyword evidence="3" id="KW-1185">Reference proteome</keyword>
<reference evidence="2 3" key="1">
    <citation type="submission" date="2024-02" db="EMBL/GenBank/DDBJ databases">
        <authorList>
            <person name="Chen Y."/>
            <person name="Shah S."/>
            <person name="Dougan E. K."/>
            <person name="Thang M."/>
            <person name="Chan C."/>
        </authorList>
    </citation>
    <scope>NUCLEOTIDE SEQUENCE [LARGE SCALE GENOMIC DNA]</scope>
</reference>
<evidence type="ECO:0000256" key="1">
    <source>
        <dbReference type="SAM" id="Phobius"/>
    </source>
</evidence>
<protein>
    <submittedName>
        <fullName evidence="2">Uncharacterized protein</fullName>
    </submittedName>
</protein>